<feature type="transmembrane region" description="Helical" evidence="1">
    <location>
        <begin position="28"/>
        <end position="46"/>
    </location>
</feature>
<evidence type="ECO:0000256" key="1">
    <source>
        <dbReference type="SAM" id="Phobius"/>
    </source>
</evidence>
<feature type="transmembrane region" description="Helical" evidence="1">
    <location>
        <begin position="184"/>
        <end position="202"/>
    </location>
</feature>
<accession>A0A919RZF0</accession>
<comment type="caution">
    <text evidence="2">The sequence shown here is derived from an EMBL/GenBank/DDBJ whole genome shotgun (WGS) entry which is preliminary data.</text>
</comment>
<feature type="transmembrane region" description="Helical" evidence="1">
    <location>
        <begin position="158"/>
        <end position="178"/>
    </location>
</feature>
<evidence type="ECO:0000313" key="3">
    <source>
        <dbReference type="Proteomes" id="UP000679179"/>
    </source>
</evidence>
<dbReference type="EMBL" id="BOPZ01000016">
    <property type="protein sequence ID" value="GIM29375.1"/>
    <property type="molecule type" value="Genomic_DNA"/>
</dbReference>
<dbReference type="RefSeq" id="WP_212904072.1">
    <property type="nucleotide sequence ID" value="NZ_BOPZ01000016.1"/>
</dbReference>
<dbReference type="Proteomes" id="UP000679179">
    <property type="component" value="Unassembled WGS sequence"/>
</dbReference>
<name>A0A919RZF0_9CLOT</name>
<reference evidence="2" key="1">
    <citation type="submission" date="2021-03" db="EMBL/GenBank/DDBJ databases">
        <title>Taxonomic study of Clostridium polyendosporum from meadow-gley soil under rice.</title>
        <authorList>
            <person name="Kobayashi H."/>
            <person name="Tanizawa Y."/>
            <person name="Yagura M."/>
        </authorList>
    </citation>
    <scope>NUCLEOTIDE SEQUENCE</scope>
    <source>
        <strain evidence="2">JCM 30710</strain>
    </source>
</reference>
<dbReference type="InterPro" id="IPR009574">
    <property type="entry name" value="DUF1189"/>
</dbReference>
<keyword evidence="1" id="KW-1133">Transmembrane helix</keyword>
<sequence length="271" mass="31491">MKKDNNFFRQFIKAIIDVKYYINFNKESVGRAILYLLFMSLLLGTIKSIRPIYDYNYELNKASQELQKNNIDFYLKNGELYISKSPYIFSDEGNFIFIDTTKKASEFDNTSLKAYDTNNKGNVMFIFKDKMIISQQFRENQEIKYSDLGNLEFNKSSAISLINALKWVSIFIVLFLIVGMFLGHMFSGLIVGVFALLISAFMKVKLKFSNTYKLSIYALTLPTIVDVIRSSLALSVPHFYKIYILGATIYMIFVIKIIKDHNEAVEDFREF</sequence>
<proteinExistence type="predicted"/>
<keyword evidence="1" id="KW-0472">Membrane</keyword>
<keyword evidence="3" id="KW-1185">Reference proteome</keyword>
<dbReference type="AlphaFoldDB" id="A0A919RZF0"/>
<keyword evidence="1" id="KW-0812">Transmembrane</keyword>
<evidence type="ECO:0008006" key="4">
    <source>
        <dbReference type="Google" id="ProtNLM"/>
    </source>
</evidence>
<dbReference type="Pfam" id="PF06691">
    <property type="entry name" value="DUF1189"/>
    <property type="match status" value="1"/>
</dbReference>
<protein>
    <recommendedName>
        <fullName evidence="4">DUF1189 domain-containing protein</fullName>
    </recommendedName>
</protein>
<feature type="transmembrane region" description="Helical" evidence="1">
    <location>
        <begin position="240"/>
        <end position="258"/>
    </location>
</feature>
<gene>
    <name evidence="2" type="ORF">CPJCM30710_20410</name>
</gene>
<organism evidence="2 3">
    <name type="scientific">Clostridium polyendosporum</name>
    <dbReference type="NCBI Taxonomy" id="69208"/>
    <lineage>
        <taxon>Bacteria</taxon>
        <taxon>Bacillati</taxon>
        <taxon>Bacillota</taxon>
        <taxon>Clostridia</taxon>
        <taxon>Eubacteriales</taxon>
        <taxon>Clostridiaceae</taxon>
        <taxon>Clostridium</taxon>
    </lineage>
</organism>
<evidence type="ECO:0000313" key="2">
    <source>
        <dbReference type="EMBL" id="GIM29375.1"/>
    </source>
</evidence>